<dbReference type="InterPro" id="IPR003439">
    <property type="entry name" value="ABC_transporter-like_ATP-bd"/>
</dbReference>
<dbReference type="InterPro" id="IPR003593">
    <property type="entry name" value="AAA+_ATPase"/>
</dbReference>
<evidence type="ECO:0000256" key="7">
    <source>
        <dbReference type="ARBA" id="ARBA00023136"/>
    </source>
</evidence>
<dbReference type="PANTHER" id="PTHR24220:SF470">
    <property type="entry name" value="CELL DIVISION ATP-BINDING PROTEIN FTSE"/>
    <property type="match status" value="1"/>
</dbReference>
<comment type="caution">
    <text evidence="11">The sequence shown here is derived from an EMBL/GenBank/DDBJ whole genome shotgun (WGS) entry which is preliminary data.</text>
</comment>
<evidence type="ECO:0000313" key="12">
    <source>
        <dbReference type="Proteomes" id="UP000315217"/>
    </source>
</evidence>
<keyword evidence="6 9" id="KW-0067">ATP-binding</keyword>
<evidence type="ECO:0000256" key="5">
    <source>
        <dbReference type="ARBA" id="ARBA00022741"/>
    </source>
</evidence>
<feature type="domain" description="ABC transporter" evidence="10">
    <location>
        <begin position="2"/>
        <end position="228"/>
    </location>
</feature>
<dbReference type="SUPFAM" id="SSF52540">
    <property type="entry name" value="P-loop containing nucleoside triphosphate hydrolases"/>
    <property type="match status" value="1"/>
</dbReference>
<dbReference type="EMBL" id="VBAI01000166">
    <property type="protein sequence ID" value="TMJ09180.1"/>
    <property type="molecule type" value="Genomic_DNA"/>
</dbReference>
<evidence type="ECO:0000256" key="1">
    <source>
        <dbReference type="ARBA" id="ARBA00005417"/>
    </source>
</evidence>
<dbReference type="PANTHER" id="PTHR24220">
    <property type="entry name" value="IMPORT ATP-BINDING PROTEIN"/>
    <property type="match status" value="1"/>
</dbReference>
<evidence type="ECO:0000259" key="10">
    <source>
        <dbReference type="PROSITE" id="PS50893"/>
    </source>
</evidence>
<dbReference type="InterPro" id="IPR005286">
    <property type="entry name" value="Cell_div_FtsE"/>
</dbReference>
<evidence type="ECO:0000313" key="11">
    <source>
        <dbReference type="EMBL" id="TMJ09180.1"/>
    </source>
</evidence>
<dbReference type="PROSITE" id="PS50893">
    <property type="entry name" value="ABC_TRANSPORTER_2"/>
    <property type="match status" value="1"/>
</dbReference>
<name>A0A537LMK4_9BACT</name>
<comment type="similarity">
    <text evidence="1 9">Belongs to the ABC transporter superfamily.</text>
</comment>
<sequence>MVQLEDVTKAFLNGVVALRHVSLRIEPGEFVFVVGPTGTGKSTLLRLVYRDELPTSGRVIVYRRDVGRLRSRGVALLRRRLGVVFQDFKLLPARTAYDNVAFALRVIGTPGSEIRPRALRALALVGLEGRAGAMPAELSGGEQQRVSIARAIVNDPPLLLADEPTGNLDPRSSWEIIRLLSQINARGTTVIVTTHNKTIVDVLRRRVIQLAAGQVVRDQTHGLYAVEA</sequence>
<dbReference type="InterPro" id="IPR017871">
    <property type="entry name" value="ABC_transporter-like_CS"/>
</dbReference>
<keyword evidence="3 9" id="KW-1003">Cell membrane</keyword>
<dbReference type="InterPro" id="IPR027417">
    <property type="entry name" value="P-loop_NTPase"/>
</dbReference>
<dbReference type="NCBIfam" id="TIGR02673">
    <property type="entry name" value="FtsE"/>
    <property type="match status" value="1"/>
</dbReference>
<dbReference type="GO" id="GO:0051301">
    <property type="term" value="P:cell division"/>
    <property type="evidence" value="ECO:0007669"/>
    <property type="project" value="UniProtKB-UniRule"/>
</dbReference>
<dbReference type="FunFam" id="3.40.50.300:FF:000056">
    <property type="entry name" value="Cell division ATP-binding protein FtsE"/>
    <property type="match status" value="1"/>
</dbReference>
<evidence type="ECO:0000256" key="8">
    <source>
        <dbReference type="ARBA" id="ARBA00023306"/>
    </source>
</evidence>
<comment type="subcellular location">
    <subcellularLocation>
        <location evidence="9">Cell membrane</location>
        <topology evidence="9">Peripheral membrane protein</topology>
        <orientation evidence="9">Cytoplasmic side</orientation>
    </subcellularLocation>
</comment>
<dbReference type="SMART" id="SM00382">
    <property type="entry name" value="AAA"/>
    <property type="match status" value="1"/>
</dbReference>
<evidence type="ECO:0000256" key="4">
    <source>
        <dbReference type="ARBA" id="ARBA00022618"/>
    </source>
</evidence>
<dbReference type="GO" id="GO:0022857">
    <property type="term" value="F:transmembrane transporter activity"/>
    <property type="evidence" value="ECO:0007669"/>
    <property type="project" value="TreeGrafter"/>
</dbReference>
<dbReference type="Gene3D" id="3.40.50.300">
    <property type="entry name" value="P-loop containing nucleotide triphosphate hydrolases"/>
    <property type="match status" value="1"/>
</dbReference>
<dbReference type="AlphaFoldDB" id="A0A537LMK4"/>
<evidence type="ECO:0000256" key="9">
    <source>
        <dbReference type="RuleBase" id="RU365094"/>
    </source>
</evidence>
<dbReference type="GO" id="GO:0016887">
    <property type="term" value="F:ATP hydrolysis activity"/>
    <property type="evidence" value="ECO:0007669"/>
    <property type="project" value="InterPro"/>
</dbReference>
<comment type="subunit">
    <text evidence="9">Homodimer. Forms a membrane-associated complex with FtsX.</text>
</comment>
<accession>A0A537LMK4</accession>
<keyword evidence="4 9" id="KW-0132">Cell division</keyword>
<gene>
    <name evidence="9 11" type="primary">ftsE</name>
    <name evidence="11" type="ORF">E6G98_10375</name>
</gene>
<keyword evidence="8 9" id="KW-0131">Cell cycle</keyword>
<dbReference type="GO" id="GO:0005524">
    <property type="term" value="F:ATP binding"/>
    <property type="evidence" value="ECO:0007669"/>
    <property type="project" value="UniProtKB-UniRule"/>
</dbReference>
<reference evidence="11 12" key="1">
    <citation type="journal article" date="2019" name="Nat. Microbiol.">
        <title>Mediterranean grassland soil C-N compound turnover is dependent on rainfall and depth, and is mediated by genomically divergent microorganisms.</title>
        <authorList>
            <person name="Diamond S."/>
            <person name="Andeer P.F."/>
            <person name="Li Z."/>
            <person name="Crits-Christoph A."/>
            <person name="Burstein D."/>
            <person name="Anantharaman K."/>
            <person name="Lane K.R."/>
            <person name="Thomas B.C."/>
            <person name="Pan C."/>
            <person name="Northen T.R."/>
            <person name="Banfield J.F."/>
        </authorList>
    </citation>
    <scope>NUCLEOTIDE SEQUENCE [LARGE SCALE GENOMIC DNA]</scope>
    <source>
        <strain evidence="11">NP_1</strain>
    </source>
</reference>
<keyword evidence="5 9" id="KW-0547">Nucleotide-binding</keyword>
<protein>
    <recommendedName>
        <fullName evidence="2 9">Cell division ATP-binding protein FtsE</fullName>
    </recommendedName>
</protein>
<dbReference type="PROSITE" id="PS00211">
    <property type="entry name" value="ABC_TRANSPORTER_1"/>
    <property type="match status" value="1"/>
</dbReference>
<evidence type="ECO:0000256" key="6">
    <source>
        <dbReference type="ARBA" id="ARBA00022840"/>
    </source>
</evidence>
<evidence type="ECO:0000256" key="3">
    <source>
        <dbReference type="ARBA" id="ARBA00022475"/>
    </source>
</evidence>
<dbReference type="Pfam" id="PF00005">
    <property type="entry name" value="ABC_tran"/>
    <property type="match status" value="1"/>
</dbReference>
<dbReference type="Proteomes" id="UP000315217">
    <property type="component" value="Unassembled WGS sequence"/>
</dbReference>
<dbReference type="GO" id="GO:0005886">
    <property type="term" value="C:plasma membrane"/>
    <property type="evidence" value="ECO:0007669"/>
    <property type="project" value="UniProtKB-SubCell"/>
</dbReference>
<dbReference type="InterPro" id="IPR015854">
    <property type="entry name" value="ABC_transpr_LolD-like"/>
</dbReference>
<organism evidence="11 12">
    <name type="scientific">Candidatus Segetimicrobium genomatis</name>
    <dbReference type="NCBI Taxonomy" id="2569760"/>
    <lineage>
        <taxon>Bacteria</taxon>
        <taxon>Bacillati</taxon>
        <taxon>Candidatus Sysuimicrobiota</taxon>
        <taxon>Candidatus Sysuimicrobiia</taxon>
        <taxon>Candidatus Sysuimicrobiales</taxon>
        <taxon>Candidatus Segetimicrobiaceae</taxon>
        <taxon>Candidatus Segetimicrobium</taxon>
    </lineage>
</organism>
<proteinExistence type="inferred from homology"/>
<keyword evidence="7 9" id="KW-0472">Membrane</keyword>
<comment type="function">
    <text evidence="9">Part of the ABC transporter FtsEX involved in cellular division.</text>
</comment>
<evidence type="ECO:0000256" key="2">
    <source>
        <dbReference type="ARBA" id="ARBA00020019"/>
    </source>
</evidence>